<dbReference type="EMBL" id="BMZE01000002">
    <property type="protein sequence ID" value="GHA25250.1"/>
    <property type="molecule type" value="Genomic_DNA"/>
</dbReference>
<sequence>MTDMADILDYEDLNVPGPTATALSQPFWDAAAEGRLILQRCLACERAVFYPRAICPHCWSDALAWQEASGSGRLRTWSIIERSAHPAWQAVAPYAIGIVALEEGPTMLSHILGDRDGFALDAPMRVRFVMVAGRSLPFFEIST</sequence>
<dbReference type="GO" id="GO:0003677">
    <property type="term" value="F:DNA binding"/>
    <property type="evidence" value="ECO:0007669"/>
    <property type="project" value="UniProtKB-KW"/>
</dbReference>
<keyword evidence="3" id="KW-0238">DNA-binding</keyword>
<reference evidence="3" key="1">
    <citation type="journal article" date="2014" name="Int. J. Syst. Evol. Microbiol.">
        <title>Complete genome sequence of Corynebacterium casei LMG S-19264T (=DSM 44701T), isolated from a smear-ripened cheese.</title>
        <authorList>
            <consortium name="US DOE Joint Genome Institute (JGI-PGF)"/>
            <person name="Walter F."/>
            <person name="Albersmeier A."/>
            <person name="Kalinowski J."/>
            <person name="Ruckert C."/>
        </authorList>
    </citation>
    <scope>NUCLEOTIDE SEQUENCE</scope>
    <source>
        <strain evidence="3">KCTC 32437</strain>
    </source>
</reference>
<dbReference type="Pfam" id="PF12172">
    <property type="entry name" value="zf-ChsH2"/>
    <property type="match status" value="1"/>
</dbReference>
<reference evidence="3" key="2">
    <citation type="submission" date="2020-09" db="EMBL/GenBank/DDBJ databases">
        <authorList>
            <person name="Sun Q."/>
            <person name="Kim S."/>
        </authorList>
    </citation>
    <scope>NUCLEOTIDE SEQUENCE</scope>
    <source>
        <strain evidence="3">KCTC 32437</strain>
    </source>
</reference>
<keyword evidence="4" id="KW-1185">Reference proteome</keyword>
<dbReference type="InterPro" id="IPR022002">
    <property type="entry name" value="ChsH2_Znr"/>
</dbReference>
<dbReference type="AlphaFoldDB" id="A0A918S5K3"/>
<dbReference type="Proteomes" id="UP000646579">
    <property type="component" value="Unassembled WGS sequence"/>
</dbReference>
<dbReference type="InterPro" id="IPR012340">
    <property type="entry name" value="NA-bd_OB-fold"/>
</dbReference>
<evidence type="ECO:0000313" key="4">
    <source>
        <dbReference type="Proteomes" id="UP000646579"/>
    </source>
</evidence>
<evidence type="ECO:0000259" key="2">
    <source>
        <dbReference type="Pfam" id="PF12172"/>
    </source>
</evidence>
<dbReference type="Pfam" id="PF01796">
    <property type="entry name" value="OB_ChsH2_C"/>
    <property type="match status" value="1"/>
</dbReference>
<protein>
    <submittedName>
        <fullName evidence="3">DNA-binding protein</fullName>
    </submittedName>
</protein>
<dbReference type="SUPFAM" id="SSF50249">
    <property type="entry name" value="Nucleic acid-binding proteins"/>
    <property type="match status" value="1"/>
</dbReference>
<name>A0A918S5K3_9HYPH</name>
<organism evidence="3 4">
    <name type="scientific">Devosia pacifica</name>
    <dbReference type="NCBI Taxonomy" id="1335967"/>
    <lineage>
        <taxon>Bacteria</taxon>
        <taxon>Pseudomonadati</taxon>
        <taxon>Pseudomonadota</taxon>
        <taxon>Alphaproteobacteria</taxon>
        <taxon>Hyphomicrobiales</taxon>
        <taxon>Devosiaceae</taxon>
        <taxon>Devosia</taxon>
    </lineage>
</organism>
<accession>A0A918S5K3</accession>
<feature type="domain" description="ChsH2 rubredoxin-like zinc ribbon" evidence="2">
    <location>
        <begin position="28"/>
        <end position="63"/>
    </location>
</feature>
<dbReference type="PANTHER" id="PTHR34075:SF5">
    <property type="entry name" value="BLR3430 PROTEIN"/>
    <property type="match status" value="1"/>
</dbReference>
<dbReference type="PANTHER" id="PTHR34075">
    <property type="entry name" value="BLR3430 PROTEIN"/>
    <property type="match status" value="1"/>
</dbReference>
<evidence type="ECO:0000313" key="3">
    <source>
        <dbReference type="EMBL" id="GHA25250.1"/>
    </source>
</evidence>
<comment type="caution">
    <text evidence="3">The sequence shown here is derived from an EMBL/GenBank/DDBJ whole genome shotgun (WGS) entry which is preliminary data.</text>
</comment>
<dbReference type="Gene3D" id="6.10.30.10">
    <property type="match status" value="1"/>
</dbReference>
<proteinExistence type="predicted"/>
<dbReference type="InterPro" id="IPR052513">
    <property type="entry name" value="Thioester_dehydratase-like"/>
</dbReference>
<dbReference type="InterPro" id="IPR002878">
    <property type="entry name" value="ChsH2_C"/>
</dbReference>
<evidence type="ECO:0000259" key="1">
    <source>
        <dbReference type="Pfam" id="PF01796"/>
    </source>
</evidence>
<gene>
    <name evidence="3" type="ORF">GCM10007989_21150</name>
</gene>
<feature type="domain" description="ChsH2 C-terminal OB-fold" evidence="1">
    <location>
        <begin position="65"/>
        <end position="129"/>
    </location>
</feature>